<dbReference type="Proteomes" id="UP000299102">
    <property type="component" value="Unassembled WGS sequence"/>
</dbReference>
<sequence>MYSVPLQGLFFDAQAERIRRAVLREGLRLSLDEEMKILIQKLHPKPEPTEKQSKNATAQEIAKYTALAKADRKINPYEWWALSTNKNGFLF</sequence>
<organism evidence="1 2">
    <name type="scientific">Eumeta variegata</name>
    <name type="common">Bagworm moth</name>
    <name type="synonym">Eumeta japonica</name>
    <dbReference type="NCBI Taxonomy" id="151549"/>
    <lineage>
        <taxon>Eukaryota</taxon>
        <taxon>Metazoa</taxon>
        <taxon>Ecdysozoa</taxon>
        <taxon>Arthropoda</taxon>
        <taxon>Hexapoda</taxon>
        <taxon>Insecta</taxon>
        <taxon>Pterygota</taxon>
        <taxon>Neoptera</taxon>
        <taxon>Endopterygota</taxon>
        <taxon>Lepidoptera</taxon>
        <taxon>Glossata</taxon>
        <taxon>Ditrysia</taxon>
        <taxon>Tineoidea</taxon>
        <taxon>Psychidae</taxon>
        <taxon>Oiketicinae</taxon>
        <taxon>Eumeta</taxon>
    </lineage>
</organism>
<gene>
    <name evidence="1" type="ORF">EVAR_69636_1</name>
</gene>
<name>A0A4C1SMT1_EUMVA</name>
<proteinExistence type="predicted"/>
<comment type="caution">
    <text evidence="1">The sequence shown here is derived from an EMBL/GenBank/DDBJ whole genome shotgun (WGS) entry which is preliminary data.</text>
</comment>
<evidence type="ECO:0000313" key="2">
    <source>
        <dbReference type="Proteomes" id="UP000299102"/>
    </source>
</evidence>
<evidence type="ECO:0000313" key="1">
    <source>
        <dbReference type="EMBL" id="GBP02528.1"/>
    </source>
</evidence>
<dbReference type="EMBL" id="BGZK01003557">
    <property type="protein sequence ID" value="GBP02528.1"/>
    <property type="molecule type" value="Genomic_DNA"/>
</dbReference>
<keyword evidence="2" id="KW-1185">Reference proteome</keyword>
<dbReference type="AlphaFoldDB" id="A0A4C1SMT1"/>
<accession>A0A4C1SMT1</accession>
<reference evidence="1 2" key="1">
    <citation type="journal article" date="2019" name="Commun. Biol.">
        <title>The bagworm genome reveals a unique fibroin gene that provides high tensile strength.</title>
        <authorList>
            <person name="Kono N."/>
            <person name="Nakamura H."/>
            <person name="Ohtoshi R."/>
            <person name="Tomita M."/>
            <person name="Numata K."/>
            <person name="Arakawa K."/>
        </authorList>
    </citation>
    <scope>NUCLEOTIDE SEQUENCE [LARGE SCALE GENOMIC DNA]</scope>
</reference>
<protein>
    <submittedName>
        <fullName evidence="1">Uncharacterized protein</fullName>
    </submittedName>
</protein>
<dbReference type="OrthoDB" id="8707547at2759"/>